<protein>
    <submittedName>
        <fullName evidence="1">Uncharacterized protein</fullName>
    </submittedName>
</protein>
<evidence type="ECO:0000313" key="2">
    <source>
        <dbReference type="Proteomes" id="UP000050280"/>
    </source>
</evidence>
<reference evidence="1 2" key="1">
    <citation type="submission" date="2015-09" db="EMBL/GenBank/DDBJ databases">
        <title>Genome sequence of the marine flavobacterium Croceitalea dokdonensis DOKDO 023 that contains proton- and sodium-pumping rhodopsins.</title>
        <authorList>
            <person name="Kwon S.-K."/>
            <person name="Lee H.K."/>
            <person name="Kwak M.-J."/>
            <person name="Kim J.F."/>
        </authorList>
    </citation>
    <scope>NUCLEOTIDE SEQUENCE [LARGE SCALE GENOMIC DNA]</scope>
    <source>
        <strain evidence="1 2">DOKDO 023</strain>
    </source>
</reference>
<sequence>MLTLKYWKFMGNSKNKYHSVIFTKNGQDDGKHSTKLEGEIGGRI</sequence>
<keyword evidence="2" id="KW-1185">Reference proteome</keyword>
<proteinExistence type="predicted"/>
<organism evidence="1 2">
    <name type="scientific">Croceitalea dokdonensis DOKDO 023</name>
    <dbReference type="NCBI Taxonomy" id="1300341"/>
    <lineage>
        <taxon>Bacteria</taxon>
        <taxon>Pseudomonadati</taxon>
        <taxon>Bacteroidota</taxon>
        <taxon>Flavobacteriia</taxon>
        <taxon>Flavobacteriales</taxon>
        <taxon>Flavobacteriaceae</taxon>
        <taxon>Croceitalea</taxon>
    </lineage>
</organism>
<accession>A0A0P7B265</accession>
<comment type="caution">
    <text evidence="1">The sequence shown here is derived from an EMBL/GenBank/DDBJ whole genome shotgun (WGS) entry which is preliminary data.</text>
</comment>
<gene>
    <name evidence="1" type="ORF">I595_286</name>
</gene>
<dbReference type="AlphaFoldDB" id="A0A0P7B265"/>
<evidence type="ECO:0000313" key="1">
    <source>
        <dbReference type="EMBL" id="KPM33383.1"/>
    </source>
</evidence>
<dbReference type="EMBL" id="LDJX01000001">
    <property type="protein sequence ID" value="KPM33383.1"/>
    <property type="molecule type" value="Genomic_DNA"/>
</dbReference>
<dbReference type="Proteomes" id="UP000050280">
    <property type="component" value="Unassembled WGS sequence"/>
</dbReference>
<name>A0A0P7B265_9FLAO</name>